<gene>
    <name evidence="2" type="ORF">GMA7_15</name>
</gene>
<protein>
    <submittedName>
        <fullName evidence="2">Uncharacterized protein</fullName>
    </submittedName>
</protein>
<evidence type="ECO:0000256" key="1">
    <source>
        <dbReference type="SAM" id="MobiDB-lite"/>
    </source>
</evidence>
<name>A0A0K0N6V0_9CAUD</name>
<feature type="compositionally biased region" description="Basic and acidic residues" evidence="1">
    <location>
        <begin position="21"/>
        <end position="40"/>
    </location>
</feature>
<feature type="region of interest" description="Disordered" evidence="1">
    <location>
        <begin position="17"/>
        <end position="40"/>
    </location>
</feature>
<feature type="region of interest" description="Disordered" evidence="1">
    <location>
        <begin position="53"/>
        <end position="101"/>
    </location>
</feature>
<sequence>MPSQEELQAKRDELAALQKSNAEKQAEKDGEAAEARRQADYDRLDQEIAYAKQAQEILGSTPPDNSAGNTSATPPDNANVPPVTPPSVPNFNLGNDENEEN</sequence>
<feature type="compositionally biased region" description="Polar residues" evidence="1">
    <location>
        <begin position="62"/>
        <end position="76"/>
    </location>
</feature>
<evidence type="ECO:0000313" key="2">
    <source>
        <dbReference type="EMBL" id="AKJ72452.1"/>
    </source>
</evidence>
<organism evidence="2 3">
    <name type="scientific">Gordonia phage GMA7</name>
    <dbReference type="NCBI Taxonomy" id="1647286"/>
    <lineage>
        <taxon>Viruses</taxon>
        <taxon>Duplodnaviria</taxon>
        <taxon>Heunggongvirae</taxon>
        <taxon>Uroviricota</taxon>
        <taxon>Caudoviricetes</taxon>
        <taxon>Getseptimavirus</taxon>
        <taxon>Getseptimavirus GMA7</taxon>
    </lineage>
</organism>
<reference evidence="2 3" key="1">
    <citation type="journal article" date="2015" name="PLoS ONE">
        <title>Lysis to Kill: Evaluation of the Lytic Abilities, and Genomics of Nine Bacteriophages Infective for Gordonia spp. and Their Potential Use in Activated Sludge Foam Biocontrol.</title>
        <authorList>
            <person name="Dyson Z.A."/>
            <person name="Tucci J."/>
            <person name="Seviour R.J."/>
            <person name="Petrovski S."/>
        </authorList>
    </citation>
    <scope>NUCLEOTIDE SEQUENCE [LARGE SCALE GENOMIC DNA]</scope>
</reference>
<dbReference type="KEGG" id="vg:26517375"/>
<dbReference type="Proteomes" id="UP000202743">
    <property type="component" value="Segment"/>
</dbReference>
<proteinExistence type="predicted"/>
<dbReference type="OrthoDB" id="39278at10239"/>
<dbReference type="GeneID" id="26517375"/>
<accession>A0A0K0N6V0</accession>
<keyword evidence="3" id="KW-1185">Reference proteome</keyword>
<evidence type="ECO:0000313" key="3">
    <source>
        <dbReference type="Proteomes" id="UP000202743"/>
    </source>
</evidence>
<dbReference type="EMBL" id="KR063278">
    <property type="protein sequence ID" value="AKJ72452.1"/>
    <property type="molecule type" value="Genomic_DNA"/>
</dbReference>
<dbReference type="RefSeq" id="YP_009189152.1">
    <property type="nucleotide sequence ID" value="NC_028673.1"/>
</dbReference>